<feature type="region of interest" description="Disordered" evidence="9">
    <location>
        <begin position="43"/>
        <end position="70"/>
    </location>
</feature>
<dbReference type="PANTHER" id="PTHR45266">
    <property type="entry name" value="OXALOACETATE DECARBOXYLASE ALPHA CHAIN"/>
    <property type="match status" value="1"/>
</dbReference>
<evidence type="ECO:0000256" key="3">
    <source>
        <dbReference type="ARBA" id="ARBA00022516"/>
    </source>
</evidence>
<feature type="domain" description="Lipoyl-binding" evidence="10">
    <location>
        <begin position="72"/>
        <end position="148"/>
    </location>
</feature>
<dbReference type="PRINTS" id="PR01071">
    <property type="entry name" value="ACOABIOTINCC"/>
</dbReference>
<dbReference type="GO" id="GO:0003989">
    <property type="term" value="F:acetyl-CoA carboxylase activity"/>
    <property type="evidence" value="ECO:0007669"/>
    <property type="project" value="InterPro"/>
</dbReference>
<dbReference type="InterPro" id="IPR001249">
    <property type="entry name" value="AcCoA_biotinCC"/>
</dbReference>
<evidence type="ECO:0000256" key="4">
    <source>
        <dbReference type="ARBA" id="ARBA00022832"/>
    </source>
</evidence>
<comment type="caution">
    <text evidence="11">The sequence shown here is derived from an EMBL/GenBank/DDBJ whole genome shotgun (WGS) entry which is preliminary data.</text>
</comment>
<accession>A0A9W6VP97</accession>
<keyword evidence="7 8" id="KW-0092">Biotin</keyword>
<evidence type="ECO:0000313" key="12">
    <source>
        <dbReference type="Proteomes" id="UP001165135"/>
    </source>
</evidence>
<dbReference type="SUPFAM" id="SSF51230">
    <property type="entry name" value="Single hybrid motif"/>
    <property type="match status" value="1"/>
</dbReference>
<dbReference type="AlphaFoldDB" id="A0A9W6VP97"/>
<feature type="compositionally biased region" description="Low complexity" evidence="9">
    <location>
        <begin position="55"/>
        <end position="70"/>
    </location>
</feature>
<protein>
    <recommendedName>
        <fullName evidence="2 8">Biotin carboxyl carrier protein of acetyl-CoA carboxylase</fullName>
    </recommendedName>
</protein>
<dbReference type="InterPro" id="IPR001882">
    <property type="entry name" value="Biotin_BS"/>
</dbReference>
<dbReference type="GO" id="GO:0006633">
    <property type="term" value="P:fatty acid biosynthetic process"/>
    <property type="evidence" value="ECO:0007669"/>
    <property type="project" value="UniProtKB-KW"/>
</dbReference>
<evidence type="ECO:0000256" key="5">
    <source>
        <dbReference type="ARBA" id="ARBA00023098"/>
    </source>
</evidence>
<evidence type="ECO:0000256" key="1">
    <source>
        <dbReference type="ARBA" id="ARBA00005194"/>
    </source>
</evidence>
<evidence type="ECO:0000256" key="2">
    <source>
        <dbReference type="ARBA" id="ARBA00017562"/>
    </source>
</evidence>
<sequence length="152" mass="15654">MGESLDSGALLEMLCRQARELIGAADALPRTVRVRAGEMSVEVEYSEAPAPPPAAAGQDGAPGETAPATAGGHVIRAPLVGTFYRAPEPGADPFVSIGDEVEAGQQIGILEAMKLMNPVDADRAGRVVDILVPDQTPVDFDAPLLVLAPADS</sequence>
<evidence type="ECO:0000313" key="11">
    <source>
        <dbReference type="EMBL" id="GLY75500.1"/>
    </source>
</evidence>
<dbReference type="InterPro" id="IPR011053">
    <property type="entry name" value="Single_hybrid_motif"/>
</dbReference>
<keyword evidence="6 8" id="KW-0275">Fatty acid biosynthesis</keyword>
<dbReference type="InterPro" id="IPR050709">
    <property type="entry name" value="Biotin_Carboxyl_Carrier/Decarb"/>
</dbReference>
<evidence type="ECO:0000259" key="10">
    <source>
        <dbReference type="PROSITE" id="PS50968"/>
    </source>
</evidence>
<dbReference type="InterPro" id="IPR000089">
    <property type="entry name" value="Biotin_lipoyl"/>
</dbReference>
<dbReference type="Proteomes" id="UP001165135">
    <property type="component" value="Unassembled WGS sequence"/>
</dbReference>
<dbReference type="PROSITE" id="PS00188">
    <property type="entry name" value="BIOTIN"/>
    <property type="match status" value="1"/>
</dbReference>
<comment type="pathway">
    <text evidence="1 8">Lipid metabolism; fatty acid biosynthesis.</text>
</comment>
<proteinExistence type="predicted"/>
<keyword evidence="4 8" id="KW-0276">Fatty acid metabolism</keyword>
<reference evidence="11" key="1">
    <citation type="submission" date="2023-03" db="EMBL/GenBank/DDBJ databases">
        <title>Actinoallomurus iriomotensis NBRC 103681.</title>
        <authorList>
            <person name="Ichikawa N."/>
            <person name="Sato H."/>
            <person name="Tonouchi N."/>
        </authorList>
    </citation>
    <scope>NUCLEOTIDE SEQUENCE</scope>
    <source>
        <strain evidence="11">NBRC 103681</strain>
    </source>
</reference>
<dbReference type="Pfam" id="PF00364">
    <property type="entry name" value="Biotin_lipoyl"/>
    <property type="match status" value="1"/>
</dbReference>
<evidence type="ECO:0000256" key="9">
    <source>
        <dbReference type="SAM" id="MobiDB-lite"/>
    </source>
</evidence>
<keyword evidence="5 8" id="KW-0443">Lipid metabolism</keyword>
<gene>
    <name evidence="11" type="primary">fabE</name>
    <name evidence="11" type="ORF">Airi01_037670</name>
</gene>
<dbReference type="GO" id="GO:0009317">
    <property type="term" value="C:acetyl-CoA carboxylase complex"/>
    <property type="evidence" value="ECO:0007669"/>
    <property type="project" value="InterPro"/>
</dbReference>
<evidence type="ECO:0000256" key="8">
    <source>
        <dbReference type="RuleBase" id="RU364072"/>
    </source>
</evidence>
<dbReference type="PANTHER" id="PTHR45266:SF3">
    <property type="entry name" value="OXALOACETATE DECARBOXYLASE ALPHA CHAIN"/>
    <property type="match status" value="1"/>
</dbReference>
<evidence type="ECO:0000256" key="7">
    <source>
        <dbReference type="ARBA" id="ARBA00023267"/>
    </source>
</evidence>
<name>A0A9W6VP97_9ACTN</name>
<keyword evidence="3 8" id="KW-0444">Lipid biosynthesis</keyword>
<dbReference type="Gene3D" id="2.40.50.100">
    <property type="match status" value="1"/>
</dbReference>
<dbReference type="EMBL" id="BSTJ01000004">
    <property type="protein sequence ID" value="GLY75500.1"/>
    <property type="molecule type" value="Genomic_DNA"/>
</dbReference>
<organism evidence="11 12">
    <name type="scientific">Actinoallomurus iriomotensis</name>
    <dbReference type="NCBI Taxonomy" id="478107"/>
    <lineage>
        <taxon>Bacteria</taxon>
        <taxon>Bacillati</taxon>
        <taxon>Actinomycetota</taxon>
        <taxon>Actinomycetes</taxon>
        <taxon>Streptosporangiales</taxon>
        <taxon>Thermomonosporaceae</taxon>
        <taxon>Actinoallomurus</taxon>
    </lineage>
</organism>
<dbReference type="PROSITE" id="PS50968">
    <property type="entry name" value="BIOTINYL_LIPOYL"/>
    <property type="match status" value="1"/>
</dbReference>
<dbReference type="CDD" id="cd06850">
    <property type="entry name" value="biotinyl_domain"/>
    <property type="match status" value="1"/>
</dbReference>
<dbReference type="RefSeq" id="WP_285622616.1">
    <property type="nucleotide sequence ID" value="NZ_BSTJ01000004.1"/>
</dbReference>
<comment type="function">
    <text evidence="8">This protein is a component of the acetyl coenzyme A carboxylase complex; first, biotin carboxylase catalyzes the carboxylation of the carrier protein and then the transcarboxylase transfers the carboxyl group to form malonyl-CoA.</text>
</comment>
<evidence type="ECO:0000256" key="6">
    <source>
        <dbReference type="ARBA" id="ARBA00023160"/>
    </source>
</evidence>